<dbReference type="Proteomes" id="UP001597059">
    <property type="component" value="Unassembled WGS sequence"/>
</dbReference>
<evidence type="ECO:0000256" key="1">
    <source>
        <dbReference type="SAM" id="SignalP"/>
    </source>
</evidence>
<evidence type="ECO:0000313" key="3">
    <source>
        <dbReference type="Proteomes" id="UP001597059"/>
    </source>
</evidence>
<keyword evidence="3" id="KW-1185">Reference proteome</keyword>
<organism evidence="2 3">
    <name type="scientific">Rhodanobacter aciditrophus</name>
    <dbReference type="NCBI Taxonomy" id="1623218"/>
    <lineage>
        <taxon>Bacteria</taxon>
        <taxon>Pseudomonadati</taxon>
        <taxon>Pseudomonadota</taxon>
        <taxon>Gammaproteobacteria</taxon>
        <taxon>Lysobacterales</taxon>
        <taxon>Rhodanobacteraceae</taxon>
        <taxon>Rhodanobacter</taxon>
    </lineage>
</organism>
<dbReference type="RefSeq" id="WP_377365019.1">
    <property type="nucleotide sequence ID" value="NZ_JBHTMN010000003.1"/>
</dbReference>
<name>A0ABW4B0V1_9GAMM</name>
<gene>
    <name evidence="2" type="ORF">ACFQ45_02605</name>
</gene>
<dbReference type="PROSITE" id="PS51257">
    <property type="entry name" value="PROKAR_LIPOPROTEIN"/>
    <property type="match status" value="1"/>
</dbReference>
<evidence type="ECO:0008006" key="4">
    <source>
        <dbReference type="Google" id="ProtNLM"/>
    </source>
</evidence>
<reference evidence="3" key="1">
    <citation type="journal article" date="2019" name="Int. J. Syst. Evol. Microbiol.">
        <title>The Global Catalogue of Microorganisms (GCM) 10K type strain sequencing project: providing services to taxonomists for standard genome sequencing and annotation.</title>
        <authorList>
            <consortium name="The Broad Institute Genomics Platform"/>
            <consortium name="The Broad Institute Genome Sequencing Center for Infectious Disease"/>
            <person name="Wu L."/>
            <person name="Ma J."/>
        </authorList>
    </citation>
    <scope>NUCLEOTIDE SEQUENCE [LARGE SCALE GENOMIC DNA]</scope>
    <source>
        <strain evidence="3">JCM 30774</strain>
    </source>
</reference>
<proteinExistence type="predicted"/>
<sequence length="70" mass="7959">MKFSILALATLLLSGCGWLSLNDSEHEVQEAYYVPVIRSDSHSNSQQAVRPVQITDRELREGARYVPRQQ</sequence>
<feature type="chain" id="PRO_5046597407" description="Lipoprotein" evidence="1">
    <location>
        <begin position="20"/>
        <end position="70"/>
    </location>
</feature>
<evidence type="ECO:0000313" key="2">
    <source>
        <dbReference type="EMBL" id="MFD1382240.1"/>
    </source>
</evidence>
<comment type="caution">
    <text evidence="2">The sequence shown here is derived from an EMBL/GenBank/DDBJ whole genome shotgun (WGS) entry which is preliminary data.</text>
</comment>
<accession>A0ABW4B0V1</accession>
<dbReference type="EMBL" id="JBHTMN010000003">
    <property type="protein sequence ID" value="MFD1382240.1"/>
    <property type="molecule type" value="Genomic_DNA"/>
</dbReference>
<feature type="signal peptide" evidence="1">
    <location>
        <begin position="1"/>
        <end position="19"/>
    </location>
</feature>
<protein>
    <recommendedName>
        <fullName evidence="4">Lipoprotein</fullName>
    </recommendedName>
</protein>
<keyword evidence="1" id="KW-0732">Signal</keyword>